<comment type="caution">
    <text evidence="1">The sequence shown here is derived from an EMBL/GenBank/DDBJ whole genome shotgun (WGS) entry which is preliminary data.</text>
</comment>
<proteinExistence type="predicted"/>
<protein>
    <submittedName>
        <fullName evidence="1">Uncharacterized protein</fullName>
    </submittedName>
</protein>
<accession>C6LM35</accession>
<name>C6LM35_9FIRM</name>
<reference evidence="1" key="1">
    <citation type="submission" date="2009-07" db="EMBL/GenBank/DDBJ databases">
        <authorList>
            <person name="Weinstock G."/>
            <person name="Sodergren E."/>
            <person name="Clifton S."/>
            <person name="Fulton L."/>
            <person name="Fulton B."/>
            <person name="Courtney L."/>
            <person name="Fronick C."/>
            <person name="Harrison M."/>
            <person name="Strong C."/>
            <person name="Farmer C."/>
            <person name="Delahaunty K."/>
            <person name="Markovic C."/>
            <person name="Hall O."/>
            <person name="Minx P."/>
            <person name="Tomlinson C."/>
            <person name="Mitreva M."/>
            <person name="Nelson J."/>
            <person name="Hou S."/>
            <person name="Wollam A."/>
            <person name="Pepin K.H."/>
            <person name="Johnson M."/>
            <person name="Bhonagiri V."/>
            <person name="Nash W.E."/>
            <person name="Warren W."/>
            <person name="Chinwalla A."/>
            <person name="Mardis E.R."/>
            <person name="Wilson R.K."/>
        </authorList>
    </citation>
    <scope>NUCLEOTIDE SEQUENCE [LARGE SCALE GENOMIC DNA]</scope>
    <source>
        <strain evidence="1">DSM 14469</strain>
    </source>
</reference>
<dbReference type="Proteomes" id="UP000005561">
    <property type="component" value="Unassembled WGS sequence"/>
</dbReference>
<dbReference type="AlphaFoldDB" id="C6LM35"/>
<gene>
    <name evidence="1" type="ORF">BRYFOR_09734</name>
</gene>
<organism evidence="1 2">
    <name type="scientific">Marvinbryantia formatexigens DSM 14469</name>
    <dbReference type="NCBI Taxonomy" id="478749"/>
    <lineage>
        <taxon>Bacteria</taxon>
        <taxon>Bacillati</taxon>
        <taxon>Bacillota</taxon>
        <taxon>Clostridia</taxon>
        <taxon>Lachnospirales</taxon>
        <taxon>Lachnospiraceae</taxon>
        <taxon>Marvinbryantia</taxon>
    </lineage>
</organism>
<dbReference type="EMBL" id="ACCL02000037">
    <property type="protein sequence ID" value="EET58293.1"/>
    <property type="molecule type" value="Genomic_DNA"/>
</dbReference>
<sequence>MTGIRRHRLRALFKGRGIQGTLRSRPVERAAFLMRENAGIFCGERFSGCSRSVRKADVICF</sequence>
<evidence type="ECO:0000313" key="1">
    <source>
        <dbReference type="EMBL" id="EET58293.1"/>
    </source>
</evidence>
<keyword evidence="2" id="KW-1185">Reference proteome</keyword>
<evidence type="ECO:0000313" key="2">
    <source>
        <dbReference type="Proteomes" id="UP000005561"/>
    </source>
</evidence>